<dbReference type="InterPro" id="IPR050755">
    <property type="entry name" value="TRAFAC_YlqF/YawG_RiboMat"/>
</dbReference>
<accession>A0A6V7VG04</accession>
<evidence type="ECO:0000256" key="1">
    <source>
        <dbReference type="ARBA" id="ARBA00022741"/>
    </source>
</evidence>
<dbReference type="GO" id="GO:0005525">
    <property type="term" value="F:GTP binding"/>
    <property type="evidence" value="ECO:0007669"/>
    <property type="project" value="UniProtKB-KW"/>
</dbReference>
<dbReference type="AlphaFoldDB" id="A0A6V7VG04"/>
<keyword evidence="2" id="KW-0342">GTP-binding</keyword>
<evidence type="ECO:0000313" key="4">
    <source>
        <dbReference type="EMBL" id="CAD2173886.1"/>
    </source>
</evidence>
<proteinExistence type="predicted"/>
<organism evidence="4 5">
    <name type="scientific">Meloidogyne enterolobii</name>
    <name type="common">Root-knot nematode worm</name>
    <name type="synonym">Meloidogyne mayaguensis</name>
    <dbReference type="NCBI Taxonomy" id="390850"/>
    <lineage>
        <taxon>Eukaryota</taxon>
        <taxon>Metazoa</taxon>
        <taxon>Ecdysozoa</taxon>
        <taxon>Nematoda</taxon>
        <taxon>Chromadorea</taxon>
        <taxon>Rhabditida</taxon>
        <taxon>Tylenchina</taxon>
        <taxon>Tylenchomorpha</taxon>
        <taxon>Tylenchoidea</taxon>
        <taxon>Meloidogynidae</taxon>
        <taxon>Meloidogyninae</taxon>
        <taxon>Meloidogyne</taxon>
    </lineage>
</organism>
<evidence type="ECO:0000256" key="3">
    <source>
        <dbReference type="SAM" id="MobiDB-lite"/>
    </source>
</evidence>
<feature type="region of interest" description="Disordered" evidence="3">
    <location>
        <begin position="168"/>
        <end position="191"/>
    </location>
</feature>
<protein>
    <submittedName>
        <fullName evidence="4">Uncharacterized protein</fullName>
    </submittedName>
</protein>
<comment type="caution">
    <text evidence="4">The sequence shown here is derived from an EMBL/GenBank/DDBJ whole genome shotgun (WGS) entry which is preliminary data.</text>
</comment>
<reference evidence="4 5" key="1">
    <citation type="submission" date="2020-08" db="EMBL/GenBank/DDBJ databases">
        <authorList>
            <person name="Koutsovoulos G."/>
            <person name="Danchin GJ E."/>
        </authorList>
    </citation>
    <scope>NUCLEOTIDE SEQUENCE [LARGE SCALE GENOMIC DNA]</scope>
</reference>
<dbReference type="OrthoDB" id="5864508at2759"/>
<gene>
    <name evidence="4" type="ORF">MENT_LOCUS25520</name>
</gene>
<sequence length="205" mass="23535">MLMLHYNLPEFDDCDSFLALLAKRSGRMKKGGRPDLNAAAKQVLNDWNSGKLHYFTEPPEQQIVSEFQPELVSEFVKEFDLDNLEENIRVLVDSLPDQRMVSASAYDASLPISDGNMEVNIDESEVNDGEMEVDDQNKNSKFCEDKNAFVSPEVFEKYRWKCTSWKSNEASVKEKEETTKENGEKDGEFGRQAFYRNGTFVNEEC</sequence>
<evidence type="ECO:0000313" key="5">
    <source>
        <dbReference type="Proteomes" id="UP000580250"/>
    </source>
</evidence>
<dbReference type="InterPro" id="IPR023179">
    <property type="entry name" value="GTP-bd_ortho_bundle_sf"/>
</dbReference>
<dbReference type="EMBL" id="CAJEWN010000225">
    <property type="protein sequence ID" value="CAD2173886.1"/>
    <property type="molecule type" value="Genomic_DNA"/>
</dbReference>
<keyword evidence="1" id="KW-0547">Nucleotide-binding</keyword>
<feature type="compositionally biased region" description="Basic and acidic residues" evidence="3">
    <location>
        <begin position="171"/>
        <end position="189"/>
    </location>
</feature>
<dbReference type="Proteomes" id="UP000580250">
    <property type="component" value="Unassembled WGS sequence"/>
</dbReference>
<dbReference type="GO" id="GO:0005730">
    <property type="term" value="C:nucleolus"/>
    <property type="evidence" value="ECO:0007669"/>
    <property type="project" value="TreeGrafter"/>
</dbReference>
<dbReference type="PANTHER" id="PTHR11089">
    <property type="entry name" value="GTP-BINDING PROTEIN-RELATED"/>
    <property type="match status" value="1"/>
</dbReference>
<name>A0A6V7VG04_MELEN</name>
<dbReference type="Gene3D" id="1.10.1580.10">
    <property type="match status" value="1"/>
</dbReference>
<dbReference type="PANTHER" id="PTHR11089:SF30">
    <property type="entry name" value="GUANINE NUCLEOTIDE-BINDING PROTEIN-LIKE 3 HOMOLOG"/>
    <property type="match status" value="1"/>
</dbReference>
<evidence type="ECO:0000256" key="2">
    <source>
        <dbReference type="ARBA" id="ARBA00023134"/>
    </source>
</evidence>